<dbReference type="Gene3D" id="3.20.20.140">
    <property type="entry name" value="Metal-dependent hydrolases"/>
    <property type="match status" value="1"/>
</dbReference>
<dbReference type="PANTHER" id="PTHR22642">
    <property type="entry name" value="IMIDAZOLONEPROPIONASE"/>
    <property type="match status" value="1"/>
</dbReference>
<proteinExistence type="predicted"/>
<keyword evidence="2" id="KW-0378">Hydrolase</keyword>
<gene>
    <name evidence="2" type="ORF">SM116_05385</name>
</gene>
<evidence type="ECO:0000313" key="3">
    <source>
        <dbReference type="Proteomes" id="UP001323798"/>
    </source>
</evidence>
<dbReference type="Pfam" id="PF07969">
    <property type="entry name" value="Amidohydro_3"/>
    <property type="match status" value="1"/>
</dbReference>
<keyword evidence="3" id="KW-1185">Reference proteome</keyword>
<dbReference type="GO" id="GO:0016787">
    <property type="term" value="F:hydrolase activity"/>
    <property type="evidence" value="ECO:0007669"/>
    <property type="project" value="UniProtKB-KW"/>
</dbReference>
<feature type="domain" description="Amidohydrolase 3" evidence="1">
    <location>
        <begin position="50"/>
        <end position="544"/>
    </location>
</feature>
<evidence type="ECO:0000313" key="2">
    <source>
        <dbReference type="EMBL" id="WPR90726.1"/>
    </source>
</evidence>
<dbReference type="Gene3D" id="2.30.40.10">
    <property type="entry name" value="Urease, subunit C, domain 1"/>
    <property type="match status" value="1"/>
</dbReference>
<dbReference type="InterPro" id="IPR011059">
    <property type="entry name" value="Metal-dep_hydrolase_composite"/>
</dbReference>
<dbReference type="Proteomes" id="UP001323798">
    <property type="component" value="Chromosome"/>
</dbReference>
<protein>
    <submittedName>
        <fullName evidence="2">Amidohydrolase</fullName>
        <ecNumber evidence="2">3.5.-.-</ecNumber>
    </submittedName>
</protein>
<dbReference type="Gene3D" id="3.10.310.70">
    <property type="match status" value="1"/>
</dbReference>
<dbReference type="InterPro" id="IPR033932">
    <property type="entry name" value="YtcJ-like"/>
</dbReference>
<organism evidence="2 3">
    <name type="scientific">Microbacterium rhizosphaerae</name>
    <dbReference type="NCBI Taxonomy" id="1678237"/>
    <lineage>
        <taxon>Bacteria</taxon>
        <taxon>Bacillati</taxon>
        <taxon>Actinomycetota</taxon>
        <taxon>Actinomycetes</taxon>
        <taxon>Micrococcales</taxon>
        <taxon>Microbacteriaceae</taxon>
        <taxon>Microbacterium</taxon>
    </lineage>
</organism>
<dbReference type="EC" id="3.5.-.-" evidence="2"/>
<dbReference type="PANTHER" id="PTHR22642:SF2">
    <property type="entry name" value="PROTEIN LONG AFTER FAR-RED 3"/>
    <property type="match status" value="1"/>
</dbReference>
<dbReference type="SUPFAM" id="SSF51556">
    <property type="entry name" value="Metallo-dependent hydrolases"/>
    <property type="match status" value="1"/>
</dbReference>
<dbReference type="InterPro" id="IPR032466">
    <property type="entry name" value="Metal_Hydrolase"/>
</dbReference>
<dbReference type="CDD" id="cd01300">
    <property type="entry name" value="YtcJ_like"/>
    <property type="match status" value="1"/>
</dbReference>
<dbReference type="RefSeq" id="WP_320943430.1">
    <property type="nucleotide sequence ID" value="NZ_BAABEU010000011.1"/>
</dbReference>
<accession>A0ABZ0SR07</accession>
<dbReference type="EMBL" id="CP139368">
    <property type="protein sequence ID" value="WPR90726.1"/>
    <property type="molecule type" value="Genomic_DNA"/>
</dbReference>
<reference evidence="2 3" key="1">
    <citation type="submission" date="2023-11" db="EMBL/GenBank/DDBJ databases">
        <title>Genome sequence of Microbacterium rhizosphaerae KACC 19337.</title>
        <authorList>
            <person name="Choi H."/>
            <person name="Kim S."/>
            <person name="Kim Y."/>
            <person name="Kwon S.-W."/>
            <person name="Heo J."/>
        </authorList>
    </citation>
    <scope>NUCLEOTIDE SEQUENCE [LARGE SCALE GENOMIC DNA]</scope>
    <source>
        <strain evidence="2 3">KACC 19337</strain>
    </source>
</reference>
<dbReference type="InterPro" id="IPR013108">
    <property type="entry name" value="Amidohydro_3"/>
</dbReference>
<sequence length="547" mass="58175">MSADLILTGAVVRTANRARPVAEAIAFAGGTVLAVGTADDVLAHRGDDTEVRNLAGAAVYPGFVDVHNHHAVAGVTDLFELSFGVALSLDEILELVRERAATLPEDAWITGGSWASTLMDEVNTTAARLRLDEAAGGRPVMLSDDSHHNRWVNTRALRLAGITKEAIPAEGVTLVDAADGEPSGVLLEAAGILVAKAHAEAGGLTADQHRRASARGIELLNGYGVTTFQDAAVSLDILRALTSLDDAGELNAWVVSSLTVNDEIFGYELVGHELIARGEEFRSEHHRPDFVKIFLDGVPPARTALFLDPYLPDDVHGAHFHGTTTMDADELYGWLHAVADRGLGAKVHVTGDGSARVLIDVVERLRSEGYTDTRFQMAHGQFLAGDDIERMVRLGIAADISPFLWFPGVIPDALASVLGDRAYRSQPNRTILDAGGLVAGGSDWPVSESPNPFEGMQGLVTRADPLGRAPGVLWPEQAITAGEALEVFTINGARAMGLEDVTGSLEPGKSADFVIVDRDFVTGPADAIIDTRVLETWFAGRRVFTAG</sequence>
<dbReference type="SUPFAM" id="SSF51338">
    <property type="entry name" value="Composite domain of metallo-dependent hydrolases"/>
    <property type="match status" value="1"/>
</dbReference>
<name>A0ABZ0SR07_9MICO</name>
<evidence type="ECO:0000259" key="1">
    <source>
        <dbReference type="Pfam" id="PF07969"/>
    </source>
</evidence>